<accession>A0A1Q2LF14</accession>
<dbReference type="SUPFAM" id="SSF69304">
    <property type="entry name" value="Tricorn protease N-terminal domain"/>
    <property type="match status" value="1"/>
</dbReference>
<dbReference type="AlphaFoldDB" id="A0A1Q2LF14"/>
<keyword evidence="2" id="KW-0732">Signal</keyword>
<evidence type="ECO:0000256" key="2">
    <source>
        <dbReference type="SAM" id="SignalP"/>
    </source>
</evidence>
<gene>
    <name evidence="4" type="ORF">XJ32_01580</name>
</gene>
<dbReference type="RefSeq" id="WP_005216965.1">
    <property type="nucleotide sequence ID" value="NZ_CABKOK010000001.1"/>
</dbReference>
<evidence type="ECO:0000313" key="5">
    <source>
        <dbReference type="Proteomes" id="UP000188298"/>
    </source>
</evidence>
<dbReference type="Pfam" id="PF07676">
    <property type="entry name" value="PD40"/>
    <property type="match status" value="1"/>
</dbReference>
<dbReference type="NCBIfam" id="NF003124">
    <property type="entry name" value="PRK04043.1"/>
    <property type="match status" value="1"/>
</dbReference>
<dbReference type="Gene3D" id="2.120.10.30">
    <property type="entry name" value="TolB, C-terminal domain"/>
    <property type="match status" value="1"/>
</dbReference>
<evidence type="ECO:0000256" key="1">
    <source>
        <dbReference type="ARBA" id="ARBA00009820"/>
    </source>
</evidence>
<feature type="domain" description="TolB N-terminal" evidence="3">
    <location>
        <begin position="30"/>
        <end position="127"/>
    </location>
</feature>
<evidence type="ECO:0000313" key="4">
    <source>
        <dbReference type="EMBL" id="AQQ59008.1"/>
    </source>
</evidence>
<dbReference type="InterPro" id="IPR011659">
    <property type="entry name" value="WD40"/>
</dbReference>
<name>A0A1Q2LF14_9HELI</name>
<feature type="chain" id="PRO_5010371815" evidence="2">
    <location>
        <begin position="27"/>
        <end position="428"/>
    </location>
</feature>
<dbReference type="Pfam" id="PF04052">
    <property type="entry name" value="TolB_N"/>
    <property type="match status" value="1"/>
</dbReference>
<comment type="similarity">
    <text evidence="1">Belongs to the TolB family.</text>
</comment>
<organism evidence="4 5">
    <name type="scientific">Helicobacter bilis</name>
    <dbReference type="NCBI Taxonomy" id="37372"/>
    <lineage>
        <taxon>Bacteria</taxon>
        <taxon>Pseudomonadati</taxon>
        <taxon>Campylobacterota</taxon>
        <taxon>Epsilonproteobacteria</taxon>
        <taxon>Campylobacterales</taxon>
        <taxon>Helicobacteraceae</taxon>
        <taxon>Helicobacter</taxon>
    </lineage>
</organism>
<reference evidence="4 5" key="1">
    <citation type="submission" date="2017-02" db="EMBL/GenBank/DDBJ databases">
        <title>Whole genome sequencing of Helicobacter bilis strain AAQJH.</title>
        <authorList>
            <person name="Conlan S."/>
            <person name="Thomas P.J."/>
            <person name="Mullikin J."/>
            <person name="Palmore T.N."/>
            <person name="Frank K.M."/>
            <person name="Segre J.A."/>
        </authorList>
    </citation>
    <scope>NUCLEOTIDE SEQUENCE [LARGE SCALE GENOMIC DNA]</scope>
    <source>
        <strain evidence="4 5">AAQJH</strain>
    </source>
</reference>
<dbReference type="GO" id="GO:0015031">
    <property type="term" value="P:protein transport"/>
    <property type="evidence" value="ECO:0007669"/>
    <property type="project" value="InterPro"/>
</dbReference>
<sequence>MYRFRCFYAIFAFCAMFAMHSVGLYAEDKTIVVTRQTDNIPNIQVVSSDGADNTMAIYKMLVQDLKTLGHFNVYYDDTLKTDILQNNLALQDYKNKNMNFIAQVSQKKKGGSLIATLSLYEYASGKTITTEYREDEIERYPFIAHAMASYLNDYIKAPNADWLNRYVVFSNYVGSGRSNILIADYTFTYQKTIISNGLNMFPKWADSKQEEFYYTLVTHEATIYKYNMYSGKNEKVISSQGMAVVSDVSKHGDKLLLSLAPVGLSDIFLYEIKSKKLTQLTRYSGIDVNAHFTNNEKSFVFVSDRLGYPNIFMQDLMPNANVTQIVFKGRNNSTLSTFGQYIVYSSRESDEETGLNVFNLYLVSAHSDYVRRLSKIGTNRIPAFSHDGDSIMFLRQQKNEQAIGIIRLSINKSFLFPLKNVKIQAFDW</sequence>
<dbReference type="EMBL" id="CP019645">
    <property type="protein sequence ID" value="AQQ59008.1"/>
    <property type="molecule type" value="Genomic_DNA"/>
</dbReference>
<dbReference type="KEGG" id="hbl:XJ32_01580"/>
<dbReference type="GO" id="GO:0042597">
    <property type="term" value="C:periplasmic space"/>
    <property type="evidence" value="ECO:0007669"/>
    <property type="project" value="InterPro"/>
</dbReference>
<evidence type="ECO:0000259" key="3">
    <source>
        <dbReference type="Pfam" id="PF04052"/>
    </source>
</evidence>
<dbReference type="InterPro" id="IPR011042">
    <property type="entry name" value="6-blade_b-propeller_TolB-like"/>
</dbReference>
<proteinExistence type="inferred from homology"/>
<feature type="signal peptide" evidence="2">
    <location>
        <begin position="1"/>
        <end position="26"/>
    </location>
</feature>
<dbReference type="Proteomes" id="UP000188298">
    <property type="component" value="Chromosome"/>
</dbReference>
<dbReference type="PANTHER" id="PTHR36842">
    <property type="entry name" value="PROTEIN TOLB HOMOLOG"/>
    <property type="match status" value="1"/>
</dbReference>
<protein>
    <submittedName>
        <fullName evidence="4">Tol-Pal system beta propeller repeat protein TolB</fullName>
    </submittedName>
</protein>
<dbReference type="PANTHER" id="PTHR36842:SF1">
    <property type="entry name" value="PROTEIN TOLB"/>
    <property type="match status" value="1"/>
</dbReference>
<dbReference type="InterPro" id="IPR007195">
    <property type="entry name" value="TolB_N"/>
</dbReference>